<evidence type="ECO:0000313" key="1">
    <source>
        <dbReference type="EMBL" id="BAF12624.1"/>
    </source>
</evidence>
<name>Q0DQ64_ORYSJ</name>
<evidence type="ECO:0000313" key="2">
    <source>
        <dbReference type="Proteomes" id="UP000000763"/>
    </source>
</evidence>
<protein>
    <submittedName>
        <fullName evidence="1">Os03g0629800 protein</fullName>
    </submittedName>
</protein>
<proteinExistence type="predicted"/>
<dbReference type="KEGG" id="dosa:Os03g0629800"/>
<dbReference type="EMBL" id="AP008209">
    <property type="protein sequence ID" value="BAF12624.1"/>
    <property type="molecule type" value="Genomic_DNA"/>
</dbReference>
<dbReference type="Proteomes" id="UP000000763">
    <property type="component" value="Chromosome 3"/>
</dbReference>
<reference evidence="2" key="2">
    <citation type="journal article" date="2008" name="Nucleic Acids Res.">
        <title>The rice annotation project database (RAP-DB): 2008 update.</title>
        <authorList>
            <consortium name="The rice annotation project (RAP)"/>
        </authorList>
    </citation>
    <scope>GENOME REANNOTATION</scope>
    <source>
        <strain evidence="2">cv. Nipponbare</strain>
    </source>
</reference>
<reference evidence="1 2" key="1">
    <citation type="journal article" date="2005" name="Nature">
        <title>The map-based sequence of the rice genome.</title>
        <authorList>
            <consortium name="International rice genome sequencing project (IRGSP)"/>
            <person name="Matsumoto T."/>
            <person name="Wu J."/>
            <person name="Kanamori H."/>
            <person name="Katayose Y."/>
            <person name="Fujisawa M."/>
            <person name="Namiki N."/>
            <person name="Mizuno H."/>
            <person name="Yamamoto K."/>
            <person name="Antonio B.A."/>
            <person name="Baba T."/>
            <person name="Sakata K."/>
            <person name="Nagamura Y."/>
            <person name="Aoki H."/>
            <person name="Arikawa K."/>
            <person name="Arita K."/>
            <person name="Bito T."/>
            <person name="Chiden Y."/>
            <person name="Fujitsuka N."/>
            <person name="Fukunaka R."/>
            <person name="Hamada M."/>
            <person name="Harada C."/>
            <person name="Hayashi A."/>
            <person name="Hijishita S."/>
            <person name="Honda M."/>
            <person name="Hosokawa S."/>
            <person name="Ichikawa Y."/>
            <person name="Idonuma A."/>
            <person name="Iijima M."/>
            <person name="Ikeda M."/>
            <person name="Ikeno M."/>
            <person name="Ito K."/>
            <person name="Ito S."/>
            <person name="Ito T."/>
            <person name="Ito Y."/>
            <person name="Ito Y."/>
            <person name="Iwabuchi A."/>
            <person name="Kamiya K."/>
            <person name="Karasawa W."/>
            <person name="Kurita K."/>
            <person name="Katagiri S."/>
            <person name="Kikuta A."/>
            <person name="Kobayashi H."/>
            <person name="Kobayashi N."/>
            <person name="Machita K."/>
            <person name="Maehara T."/>
            <person name="Masukawa M."/>
            <person name="Mizubayashi T."/>
            <person name="Mukai Y."/>
            <person name="Nagasaki H."/>
            <person name="Nagata Y."/>
            <person name="Naito S."/>
            <person name="Nakashima M."/>
            <person name="Nakama Y."/>
            <person name="Nakamichi Y."/>
            <person name="Nakamura M."/>
            <person name="Meguro A."/>
            <person name="Negishi M."/>
            <person name="Ohta I."/>
            <person name="Ohta T."/>
            <person name="Okamoto M."/>
            <person name="Ono N."/>
            <person name="Saji S."/>
            <person name="Sakaguchi M."/>
            <person name="Sakai K."/>
            <person name="Shibata M."/>
            <person name="Shimokawa T."/>
            <person name="Song J."/>
            <person name="Takazaki Y."/>
            <person name="Terasawa K."/>
            <person name="Tsugane M."/>
            <person name="Tsuji K."/>
            <person name="Ueda S."/>
            <person name="Waki K."/>
            <person name="Yamagata H."/>
            <person name="Yamamoto M."/>
            <person name="Yamamoto S."/>
            <person name="Yamane H."/>
            <person name="Yoshiki S."/>
            <person name="Yoshihara R."/>
            <person name="Yukawa K."/>
            <person name="Zhong H."/>
            <person name="Yano M."/>
            <person name="Yuan Q."/>
            <person name="Ouyang S."/>
            <person name="Liu J."/>
            <person name="Jones K.M."/>
            <person name="Gansberger K."/>
            <person name="Moffat K."/>
            <person name="Hill J."/>
            <person name="Bera J."/>
            <person name="Fadrosh D."/>
            <person name="Jin S."/>
            <person name="Johri S."/>
            <person name="Kim M."/>
            <person name="Overton L."/>
            <person name="Reardon M."/>
            <person name="Tsitrin T."/>
            <person name="Vuong H."/>
            <person name="Weaver B."/>
            <person name="Ciecko A."/>
            <person name="Tallon L."/>
            <person name="Jackson J."/>
            <person name="Pai G."/>
            <person name="Aken S.V."/>
            <person name="Utterback T."/>
            <person name="Reidmuller S."/>
            <person name="Feldblyum T."/>
            <person name="Hsiao J."/>
            <person name="Zismann V."/>
            <person name="Iobst S."/>
            <person name="de Vazeille A.R."/>
            <person name="Buell C.R."/>
            <person name="Ying K."/>
            <person name="Li Y."/>
            <person name="Lu T."/>
            <person name="Huang Y."/>
            <person name="Zhao Q."/>
            <person name="Feng Q."/>
            <person name="Zhang L."/>
            <person name="Zhu J."/>
            <person name="Weng Q."/>
            <person name="Mu J."/>
            <person name="Lu Y."/>
            <person name="Fan D."/>
            <person name="Liu Y."/>
            <person name="Guan J."/>
            <person name="Zhang Y."/>
            <person name="Yu S."/>
            <person name="Liu X."/>
            <person name="Zhang Y."/>
            <person name="Hong G."/>
            <person name="Han B."/>
            <person name="Choisne N."/>
            <person name="Demange N."/>
            <person name="Orjeda G."/>
            <person name="Samain S."/>
            <person name="Cattolico L."/>
            <person name="Pelletier E."/>
            <person name="Couloux A."/>
            <person name="Segurens B."/>
            <person name="Wincker P."/>
            <person name="D'Hont A."/>
            <person name="Scarpelli C."/>
            <person name="Weissenbach J."/>
            <person name="Salanoubat M."/>
            <person name="Quetier F."/>
            <person name="Yu Y."/>
            <person name="Kim H.R."/>
            <person name="Rambo T."/>
            <person name="Currie J."/>
            <person name="Collura K."/>
            <person name="Luo M."/>
            <person name="Yang T."/>
            <person name="Ammiraju J.S.S."/>
            <person name="Engler F."/>
            <person name="Soderlund C."/>
            <person name="Wing R.A."/>
            <person name="Palmer L.E."/>
            <person name="de la Bastide M."/>
            <person name="Spiegel L."/>
            <person name="Nascimento L."/>
            <person name="Zutavern T."/>
            <person name="O'Shaughnessy A."/>
            <person name="Dike S."/>
            <person name="Dedhia N."/>
            <person name="Preston R."/>
            <person name="Balija V."/>
            <person name="McCombie W.R."/>
            <person name="Chow T."/>
            <person name="Chen H."/>
            <person name="Chung M."/>
            <person name="Chen C."/>
            <person name="Shaw J."/>
            <person name="Wu H."/>
            <person name="Hsiao K."/>
            <person name="Chao Y."/>
            <person name="Chu M."/>
            <person name="Cheng C."/>
            <person name="Hour A."/>
            <person name="Lee P."/>
            <person name="Lin S."/>
            <person name="Lin Y."/>
            <person name="Liou J."/>
            <person name="Liu S."/>
            <person name="Hsing Y."/>
            <person name="Raghuvanshi S."/>
            <person name="Mohanty A."/>
            <person name="Bharti A.K."/>
            <person name="Gaur A."/>
            <person name="Gupta V."/>
            <person name="Kumar D."/>
            <person name="Ravi V."/>
            <person name="Vij S."/>
            <person name="Kapur A."/>
            <person name="Khurana P."/>
            <person name="Khurana P."/>
            <person name="Khurana J.P."/>
            <person name="Tyagi A.K."/>
            <person name="Gaikwad K."/>
            <person name="Singh A."/>
            <person name="Dalal V."/>
            <person name="Srivastava S."/>
            <person name="Dixit A."/>
            <person name="Pal A.K."/>
            <person name="Ghazi I.A."/>
            <person name="Yadav M."/>
            <person name="Pandit A."/>
            <person name="Bhargava A."/>
            <person name="Sureshbabu K."/>
            <person name="Batra K."/>
            <person name="Sharma T.R."/>
            <person name="Mohapatra T."/>
            <person name="Singh N.K."/>
            <person name="Messing J."/>
            <person name="Nelson A.B."/>
            <person name="Fuks G."/>
            <person name="Kavchok S."/>
            <person name="Keizer G."/>
            <person name="Linton E."/>
            <person name="Llaca V."/>
            <person name="Song R."/>
            <person name="Tanyolac B."/>
            <person name="Young S."/>
            <person name="Ho-Il K."/>
            <person name="Hahn J.H."/>
            <person name="Sangsakoo G."/>
            <person name="Vanavichit A."/>
            <person name="de Mattos Luiz.A.T."/>
            <person name="Zimmer P.D."/>
            <person name="Malone G."/>
            <person name="Dellagostin O."/>
            <person name="de Oliveira A.C."/>
            <person name="Bevan M."/>
            <person name="Bancroft I."/>
            <person name="Minx P."/>
            <person name="Cordum H."/>
            <person name="Wilson R."/>
            <person name="Cheng Z."/>
            <person name="Jin W."/>
            <person name="Jiang J."/>
            <person name="Leong S.A."/>
            <person name="Iwama H."/>
            <person name="Gojobori T."/>
            <person name="Itoh T."/>
            <person name="Niimura Y."/>
            <person name="Fujii Y."/>
            <person name="Habara T."/>
            <person name="Sakai H."/>
            <person name="Sato Y."/>
            <person name="Wilson G."/>
            <person name="Kumar K."/>
            <person name="McCouch S."/>
            <person name="Juretic N."/>
            <person name="Hoen D."/>
            <person name="Wright S."/>
            <person name="Bruskiewich R."/>
            <person name="Bureau T."/>
            <person name="Miyao A."/>
            <person name="Hirochika H."/>
            <person name="Nishikawa T."/>
            <person name="Kadowaki K."/>
            <person name="Sugiura M."/>
            <person name="Burr B."/>
            <person name="Sasaki T."/>
        </authorList>
    </citation>
    <scope>NUCLEOTIDE SEQUENCE [LARGE SCALE GENOMIC DNA]</scope>
    <source>
        <strain evidence="2">cv. Nipponbare</strain>
    </source>
</reference>
<sequence length="99" mass="10778">SKIYGSTADLRFCAVFVEATGWGLPVCRACCTPKEAQGCIRHGIIAAPCRCATSLLCGFNMKIVALVQFSVHWKQMVLCSLYLFGNVLGFIPVNSVVLY</sequence>
<dbReference type="AlphaFoldDB" id="Q0DQ64"/>
<accession>Q0DQ64</accession>
<organism evidence="1 2">
    <name type="scientific">Oryza sativa subsp. japonica</name>
    <name type="common">Rice</name>
    <dbReference type="NCBI Taxonomy" id="39947"/>
    <lineage>
        <taxon>Eukaryota</taxon>
        <taxon>Viridiplantae</taxon>
        <taxon>Streptophyta</taxon>
        <taxon>Embryophyta</taxon>
        <taxon>Tracheophyta</taxon>
        <taxon>Spermatophyta</taxon>
        <taxon>Magnoliopsida</taxon>
        <taxon>Liliopsida</taxon>
        <taxon>Poales</taxon>
        <taxon>Poaceae</taxon>
        <taxon>BOP clade</taxon>
        <taxon>Oryzoideae</taxon>
        <taxon>Oryzeae</taxon>
        <taxon>Oryzinae</taxon>
        <taxon>Oryza</taxon>
        <taxon>Oryza sativa</taxon>
    </lineage>
</organism>
<feature type="non-terminal residue" evidence="1">
    <location>
        <position position="1"/>
    </location>
</feature>
<gene>
    <name evidence="1" type="ordered locus">Os03g0629800</name>
</gene>